<dbReference type="InterPro" id="IPR050446">
    <property type="entry name" value="FAD-oxidoreductase/Apoptosis"/>
</dbReference>
<dbReference type="RefSeq" id="WP_185443747.1">
    <property type="nucleotide sequence ID" value="NZ_CP043661.1"/>
</dbReference>
<dbReference type="EMBL" id="CP043661">
    <property type="protein sequence ID" value="QNE21347.1"/>
    <property type="molecule type" value="Genomic_DNA"/>
</dbReference>
<evidence type="ECO:0000256" key="2">
    <source>
        <dbReference type="ARBA" id="ARBA00022630"/>
    </source>
</evidence>
<dbReference type="SUPFAM" id="SSF51905">
    <property type="entry name" value="FAD/NAD(P)-binding domain"/>
    <property type="match status" value="2"/>
</dbReference>
<name>A0A7G6X532_9ACTN</name>
<evidence type="ECO:0000259" key="6">
    <source>
        <dbReference type="Pfam" id="PF14759"/>
    </source>
</evidence>
<evidence type="ECO:0000259" key="5">
    <source>
        <dbReference type="Pfam" id="PF07992"/>
    </source>
</evidence>
<evidence type="ECO:0000313" key="7">
    <source>
        <dbReference type="EMBL" id="QNE21347.1"/>
    </source>
</evidence>
<dbReference type="Gene3D" id="3.30.390.30">
    <property type="match status" value="1"/>
</dbReference>
<dbReference type="KEGG" id="kqi:F1D05_29790"/>
<dbReference type="Proteomes" id="UP000515563">
    <property type="component" value="Chromosome"/>
</dbReference>
<dbReference type="PRINTS" id="PR00368">
    <property type="entry name" value="FADPNR"/>
</dbReference>
<dbReference type="AlphaFoldDB" id="A0A7G6X532"/>
<sequence>MTHLVVVGSSIAGATAAGALRSGGFAGDISLIGEEAPQPYSRVPLSKGVLAGTETLESATLAALPDDVNLVLGSAATSLDVEGRSVQLADGVVMPYDGVIIATGARARRLARKGQAGEHVIRTLDDAAAIAARIPMARSAIVVGAGFLGMEVGSTLRSRGLDVTLVDREPPLRRLLGQWLSDYLIKTADEAGIRFHITPGDVELLGNPISGVAFRDGRKLEADVVVCAAGDLPNVEWLADSGLHIAGGLVVDARCLAAPRVAGAGDVTSREVKPGVFRRTPHWSNAVTQGRAAAAVLLDPAVPPYQPDHYFWTEQFGIDLKIAGELPLAGQPEIIDGDPASGSAVLRWHHDGQPVAAASINFRLPVVKLKRLAAPATGTAAR</sequence>
<dbReference type="InterPro" id="IPR016156">
    <property type="entry name" value="FAD/NAD-linked_Rdtase_dimer_sf"/>
</dbReference>
<dbReference type="SUPFAM" id="SSF55424">
    <property type="entry name" value="FAD/NAD-linked reductases, dimerisation (C-terminal) domain"/>
    <property type="match status" value="1"/>
</dbReference>
<dbReference type="GO" id="GO:0016651">
    <property type="term" value="F:oxidoreductase activity, acting on NAD(P)H"/>
    <property type="evidence" value="ECO:0007669"/>
    <property type="project" value="TreeGrafter"/>
</dbReference>
<reference evidence="8" key="1">
    <citation type="submission" date="2019-09" db="EMBL/GenBank/DDBJ databases">
        <title>Antimicrobial potential of Antarctic Bacteria.</title>
        <authorList>
            <person name="Benaud N."/>
            <person name="Edwards R.J."/>
            <person name="Ferrari B.C."/>
        </authorList>
    </citation>
    <scope>NUCLEOTIDE SEQUENCE [LARGE SCALE GENOMIC DNA]</scope>
    <source>
        <strain evidence="8">SPB151</strain>
    </source>
</reference>
<keyword evidence="2" id="KW-0285">Flavoprotein</keyword>
<dbReference type="InterPro" id="IPR023753">
    <property type="entry name" value="FAD/NAD-binding_dom"/>
</dbReference>
<dbReference type="InterPro" id="IPR028202">
    <property type="entry name" value="Reductase_C"/>
</dbReference>
<dbReference type="PANTHER" id="PTHR43557">
    <property type="entry name" value="APOPTOSIS-INDUCING FACTOR 1"/>
    <property type="match status" value="1"/>
</dbReference>
<accession>A0A7G6X532</accession>
<keyword evidence="8" id="KW-1185">Reference proteome</keyword>
<dbReference type="PRINTS" id="PR00469">
    <property type="entry name" value="PNDRDTASEII"/>
</dbReference>
<reference evidence="7 8" key="2">
    <citation type="journal article" date="2020" name="Microbiol. Resour. Announc.">
        <title>Antarctic desert soil bacteria exhibit high novel natural product potential, evaluated through long-read genome sequencing and comparative genomics.</title>
        <authorList>
            <person name="Benaud N."/>
            <person name="Edwards R.J."/>
            <person name="Amos T.G."/>
            <person name="D'Agostino P.M."/>
            <person name="Gutierrez-Chavez C."/>
            <person name="Montgomery K."/>
            <person name="Nicetic I."/>
            <person name="Ferrari B.C."/>
        </authorList>
    </citation>
    <scope>NUCLEOTIDE SEQUENCE [LARGE SCALE GENOMIC DNA]</scope>
    <source>
        <strain evidence="7 8">SPB151</strain>
    </source>
</reference>
<comment type="cofactor">
    <cofactor evidence="1">
        <name>FAD</name>
        <dbReference type="ChEBI" id="CHEBI:57692"/>
    </cofactor>
</comment>
<proteinExistence type="predicted"/>
<dbReference type="Pfam" id="PF14759">
    <property type="entry name" value="Reductase_C"/>
    <property type="match status" value="1"/>
</dbReference>
<evidence type="ECO:0000256" key="1">
    <source>
        <dbReference type="ARBA" id="ARBA00001974"/>
    </source>
</evidence>
<evidence type="ECO:0000313" key="8">
    <source>
        <dbReference type="Proteomes" id="UP000515563"/>
    </source>
</evidence>
<dbReference type="GO" id="GO:0005737">
    <property type="term" value="C:cytoplasm"/>
    <property type="evidence" value="ECO:0007669"/>
    <property type="project" value="TreeGrafter"/>
</dbReference>
<evidence type="ECO:0000256" key="3">
    <source>
        <dbReference type="ARBA" id="ARBA00022827"/>
    </source>
</evidence>
<dbReference type="Pfam" id="PF07992">
    <property type="entry name" value="Pyr_redox_2"/>
    <property type="match status" value="1"/>
</dbReference>
<feature type="domain" description="Reductase C-terminal" evidence="6">
    <location>
        <begin position="310"/>
        <end position="374"/>
    </location>
</feature>
<feature type="domain" description="FAD/NAD(P)-binding" evidence="5">
    <location>
        <begin position="3"/>
        <end position="290"/>
    </location>
</feature>
<dbReference type="Gene3D" id="3.50.50.60">
    <property type="entry name" value="FAD/NAD(P)-binding domain"/>
    <property type="match status" value="2"/>
</dbReference>
<dbReference type="InterPro" id="IPR036188">
    <property type="entry name" value="FAD/NAD-bd_sf"/>
</dbReference>
<protein>
    <submittedName>
        <fullName evidence="7">Ferredoxin reductase</fullName>
    </submittedName>
</protein>
<keyword evidence="4" id="KW-0560">Oxidoreductase</keyword>
<keyword evidence="3" id="KW-0274">FAD</keyword>
<evidence type="ECO:0000256" key="4">
    <source>
        <dbReference type="ARBA" id="ARBA00023002"/>
    </source>
</evidence>
<organism evidence="7 8">
    <name type="scientific">Kribbella qitaiheensis</name>
    <dbReference type="NCBI Taxonomy" id="1544730"/>
    <lineage>
        <taxon>Bacteria</taxon>
        <taxon>Bacillati</taxon>
        <taxon>Actinomycetota</taxon>
        <taxon>Actinomycetes</taxon>
        <taxon>Propionibacteriales</taxon>
        <taxon>Kribbellaceae</taxon>
        <taxon>Kribbella</taxon>
    </lineage>
</organism>
<dbReference type="PANTHER" id="PTHR43557:SF2">
    <property type="entry name" value="RIESKE DOMAIN-CONTAINING PROTEIN-RELATED"/>
    <property type="match status" value="1"/>
</dbReference>
<gene>
    <name evidence="7" type="ORF">F1D05_29790</name>
</gene>